<dbReference type="Pfam" id="PF05873">
    <property type="entry name" value="Mt_ATP-synt_D"/>
    <property type="match status" value="1"/>
</dbReference>
<dbReference type="GO" id="GO:0045259">
    <property type="term" value="C:proton-transporting ATP synthase complex"/>
    <property type="evidence" value="ECO:0007669"/>
    <property type="project" value="UniProtKB-KW"/>
</dbReference>
<dbReference type="PIRSF" id="PIRSF005514">
    <property type="entry name" value="ATPase_F0_D_mt"/>
    <property type="match status" value="1"/>
</dbReference>
<evidence type="ECO:0000256" key="5">
    <source>
        <dbReference type="ARBA" id="ARBA00022781"/>
    </source>
</evidence>
<dbReference type="GO" id="GO:0005743">
    <property type="term" value="C:mitochondrial inner membrane"/>
    <property type="evidence" value="ECO:0007669"/>
    <property type="project" value="UniProtKB-SubCell"/>
</dbReference>
<evidence type="ECO:0000256" key="6">
    <source>
        <dbReference type="ARBA" id="ARBA00022792"/>
    </source>
</evidence>
<evidence type="ECO:0000256" key="10">
    <source>
        <dbReference type="PIRNR" id="PIRNR005514"/>
    </source>
</evidence>
<keyword evidence="9 10" id="KW-0472">Membrane</keyword>
<proteinExistence type="inferred from homology"/>
<dbReference type="GO" id="GO:0015078">
    <property type="term" value="F:proton transmembrane transporter activity"/>
    <property type="evidence" value="ECO:0007669"/>
    <property type="project" value="InterPro"/>
</dbReference>
<keyword evidence="3 10" id="KW-0813">Transport</keyword>
<comment type="function">
    <text evidence="10">Mitochondrial membrane ATP synthase (F(1)F(0) ATP synthase or Complex V) produces ATP from ADP in the presence of a proton gradient across the membrane which is generated by electron transport complexes of the respiratory chain. F-type ATPases consist of two structural domains, F(1) - containing the extramembraneous catalytic core, and F(0) - containing the membrane proton channel, linked together by a central stalk and a peripheral stalk. During catalysis, ATP synthesis in the catalytic domain of F(1) is coupled via a rotary mechanism of the central stalk subunits to proton translocation.</text>
</comment>
<evidence type="ECO:0000256" key="4">
    <source>
        <dbReference type="ARBA" id="ARBA00022547"/>
    </source>
</evidence>
<dbReference type="Gene3D" id="6.10.280.70">
    <property type="match status" value="1"/>
</dbReference>
<comment type="caution">
    <text evidence="12">The sequence shown here is derived from an EMBL/GenBank/DDBJ whole genome shotgun (WGS) entry which is preliminary data.</text>
</comment>
<dbReference type="GO" id="GO:0015986">
    <property type="term" value="P:proton motive force-driven ATP synthesis"/>
    <property type="evidence" value="ECO:0007669"/>
    <property type="project" value="UniProtKB-UniRule"/>
</dbReference>
<name>A0AAV8ZQU0_9CUCU</name>
<evidence type="ECO:0000256" key="11">
    <source>
        <dbReference type="SAM" id="MobiDB-lite"/>
    </source>
</evidence>
<keyword evidence="13" id="KW-1185">Reference proteome</keyword>
<feature type="region of interest" description="Disordered" evidence="11">
    <location>
        <begin position="149"/>
        <end position="175"/>
    </location>
</feature>
<dbReference type="AlphaFoldDB" id="A0AAV8ZQU0"/>
<evidence type="ECO:0000256" key="2">
    <source>
        <dbReference type="ARBA" id="ARBA00006842"/>
    </source>
</evidence>
<evidence type="ECO:0000256" key="9">
    <source>
        <dbReference type="ARBA" id="ARBA00023136"/>
    </source>
</evidence>
<evidence type="ECO:0000313" key="12">
    <source>
        <dbReference type="EMBL" id="KAJ8969006.1"/>
    </source>
</evidence>
<comment type="subcellular location">
    <subcellularLocation>
        <location evidence="1 10">Mitochondrion inner membrane</location>
    </subcellularLocation>
</comment>
<dbReference type="SUPFAM" id="SSF161065">
    <property type="entry name" value="ATP synthase D chain-like"/>
    <property type="match status" value="1"/>
</dbReference>
<keyword evidence="6 10" id="KW-0999">Mitochondrion inner membrane</keyword>
<dbReference type="InterPro" id="IPR036228">
    <property type="entry name" value="ATP_synth_F0_dsu_sf_mt"/>
</dbReference>
<comment type="similarity">
    <text evidence="2 10">Belongs to the ATPase d subunit family.</text>
</comment>
<evidence type="ECO:0000256" key="1">
    <source>
        <dbReference type="ARBA" id="ARBA00004273"/>
    </source>
</evidence>
<reference evidence="12" key="1">
    <citation type="journal article" date="2023" name="Insect Mol. Biol.">
        <title>Genome sequencing provides insights into the evolution of gene families encoding plant cell wall-degrading enzymes in longhorned beetles.</title>
        <authorList>
            <person name="Shin N.R."/>
            <person name="Okamura Y."/>
            <person name="Kirsch R."/>
            <person name="Pauchet Y."/>
        </authorList>
    </citation>
    <scope>NUCLEOTIDE SEQUENCE</scope>
    <source>
        <strain evidence="12">RBIC_L_NR</strain>
    </source>
</reference>
<dbReference type="InterPro" id="IPR008689">
    <property type="entry name" value="ATP_synth_F0_dsu_mt"/>
</dbReference>
<keyword evidence="8 10" id="KW-0496">Mitochondrion</keyword>
<organism evidence="12 13">
    <name type="scientific">Rhamnusium bicolor</name>
    <dbReference type="NCBI Taxonomy" id="1586634"/>
    <lineage>
        <taxon>Eukaryota</taxon>
        <taxon>Metazoa</taxon>
        <taxon>Ecdysozoa</taxon>
        <taxon>Arthropoda</taxon>
        <taxon>Hexapoda</taxon>
        <taxon>Insecta</taxon>
        <taxon>Pterygota</taxon>
        <taxon>Neoptera</taxon>
        <taxon>Endopterygota</taxon>
        <taxon>Coleoptera</taxon>
        <taxon>Polyphaga</taxon>
        <taxon>Cucujiformia</taxon>
        <taxon>Chrysomeloidea</taxon>
        <taxon>Cerambycidae</taxon>
        <taxon>Lepturinae</taxon>
        <taxon>Rhagiini</taxon>
        <taxon>Rhamnusium</taxon>
    </lineage>
</organism>
<evidence type="ECO:0000256" key="7">
    <source>
        <dbReference type="ARBA" id="ARBA00023065"/>
    </source>
</evidence>
<keyword evidence="7 10" id="KW-0406">Ion transport</keyword>
<dbReference type="EMBL" id="JANEYF010000609">
    <property type="protein sequence ID" value="KAJ8969006.1"/>
    <property type="molecule type" value="Genomic_DNA"/>
</dbReference>
<evidence type="ECO:0000256" key="8">
    <source>
        <dbReference type="ARBA" id="ARBA00023128"/>
    </source>
</evidence>
<evidence type="ECO:0000313" key="13">
    <source>
        <dbReference type="Proteomes" id="UP001162156"/>
    </source>
</evidence>
<dbReference type="PANTHER" id="PTHR12700">
    <property type="entry name" value="ATP SYNTHASE SUBUNIT D, MITOCHONDRIAL"/>
    <property type="match status" value="1"/>
</dbReference>
<dbReference type="Proteomes" id="UP001162156">
    <property type="component" value="Unassembled WGS sequence"/>
</dbReference>
<sequence>MAAKRISKSAIDWAQLSERVPPHQRPQFLAFKARSDGYLRRVLAYPETAPAIDWAFYKAKVPVAGMVDEFQKQYGALSIPYPPDTVSSQIDSQEKEIKSDIEKFKNDSNARIAEYKKQLAHLASLIPYDQMTMEDYRDAFPDTALDPINRPTFWPHTPEEQIDYVDKDAPPPSGH</sequence>
<keyword evidence="5 10" id="KW-0375">Hydrogen ion transport</keyword>
<accession>A0AAV8ZQU0</accession>
<gene>
    <name evidence="12" type="ORF">NQ314_001977</name>
</gene>
<keyword evidence="4" id="KW-0138">CF(0)</keyword>
<protein>
    <recommendedName>
        <fullName evidence="10">ATP synthase subunit d, mitochondrial</fullName>
    </recommendedName>
</protein>
<evidence type="ECO:0000256" key="3">
    <source>
        <dbReference type="ARBA" id="ARBA00022448"/>
    </source>
</evidence>